<sequence length="534" mass="60101">MNEWQNLTRTALLGTDKKAFTPSASQSEIGLLLSELANNTSAEQQLLRSAGVLALCHLAGWVPQAIDPAPLPEIDKENAEPINNPAFAGLLHLLLAEGPPRLLWSALDHLVQRQLLSPPLLLPALLNYGVQNPSIRGILPNVLGARGRWLAQINADWRYFLASVDAPLDEEMWLHGTSEQRLQYLTQMRIRAPEQGRDRLAQEMSSLDARERAQLLAVLEVEISQHDEAFLEQTLSDRSKEVRQTAARLLCCLPESAWISRMKSRLAPLLSSSPAPETLLERLKGLSGKEKMLHVALDAPEAFLPEWKADALEETKPKGEKLGQRAWWLYQIVAAVPLDWWQTQLQATPVELLRWAGKTDWQKALLRAWYHAVLREKNPQWAQAFLAMLPVGMSIHHPAGVKINAFELLQCLPVEEHEPMLRSLFSVVGGEHLHRYISLLPLDASLFSLRLSQQMVTELHRWVKYDSARFDYALRHVMSDFACLLAPEVLNDVIDKWPHDAQQTPYCEAAFTALSAALANRIQLNSLFVGETTL</sequence>
<dbReference type="InterPro" id="IPR043746">
    <property type="entry name" value="DUF5691"/>
</dbReference>
<proteinExistence type="predicted"/>
<organism evidence="1 2">
    <name type="scientific">Escherichia coli</name>
    <dbReference type="NCBI Taxonomy" id="562"/>
    <lineage>
        <taxon>Bacteria</taxon>
        <taxon>Pseudomonadati</taxon>
        <taxon>Pseudomonadota</taxon>
        <taxon>Gammaproteobacteria</taxon>
        <taxon>Enterobacterales</taxon>
        <taxon>Enterobacteriaceae</taxon>
        <taxon>Escherichia</taxon>
    </lineage>
</organism>
<dbReference type="EMBL" id="RRGJ01000006">
    <property type="protein sequence ID" value="TJQ16957.1"/>
    <property type="molecule type" value="Genomic_DNA"/>
</dbReference>
<protein>
    <submittedName>
        <fullName evidence="1">Uncharacterized protein</fullName>
    </submittedName>
</protein>
<evidence type="ECO:0000313" key="1">
    <source>
        <dbReference type="EMBL" id="TJQ16957.1"/>
    </source>
</evidence>
<evidence type="ECO:0000313" key="2">
    <source>
        <dbReference type="Proteomes" id="UP000309937"/>
    </source>
</evidence>
<reference evidence="1 2" key="1">
    <citation type="submission" date="2018-12" db="EMBL/GenBank/DDBJ databases">
        <title>Food and Water Safety Consortium.</title>
        <authorList>
            <person name="Tyson S."/>
            <person name="Peterson C.-L."/>
            <person name="Olson A."/>
            <person name="Tyler S."/>
            <person name="Cabral J."/>
            <person name="Lynch T."/>
            <person name="Knox N."/>
            <person name="Van Domselaar G."/>
            <person name="Graham M."/>
        </authorList>
    </citation>
    <scope>NUCLEOTIDE SEQUENCE [LARGE SCALE GENOMIC DNA]</scope>
    <source>
        <strain evidence="1 2">FWSEC0118</strain>
    </source>
</reference>
<dbReference type="RefSeq" id="WP_001007100.1">
    <property type="nucleotide sequence ID" value="NZ_CP169309.1"/>
</dbReference>
<accession>A0A0L6ZVH8</accession>
<comment type="caution">
    <text evidence="1">The sequence shown here is derived from an EMBL/GenBank/DDBJ whole genome shotgun (WGS) entry which is preliminary data.</text>
</comment>
<dbReference type="Proteomes" id="UP000309937">
    <property type="component" value="Unassembled WGS sequence"/>
</dbReference>
<gene>
    <name evidence="1" type="ORF">C9Z68_06125</name>
</gene>
<dbReference type="Pfam" id="PF18944">
    <property type="entry name" value="DUF5691"/>
    <property type="match status" value="1"/>
</dbReference>
<dbReference type="AlphaFoldDB" id="A0A0L6ZVH8"/>
<name>A0A0L6ZVH8_ECOLX</name>